<dbReference type="PANTHER" id="PTHR36510:SF3">
    <property type="entry name" value="CONSERVED PROTEIN"/>
    <property type="match status" value="1"/>
</dbReference>
<dbReference type="InterPro" id="IPR016602">
    <property type="entry name" value="UCP012666"/>
</dbReference>
<dbReference type="AlphaFoldDB" id="B8GLQ4"/>
<reference evidence="1 2" key="1">
    <citation type="journal article" date="2011" name="Stand. Genomic Sci.">
        <title>Complete genome sequence of 'Thioalkalivibrio sulfidophilus' HL-EbGr7.</title>
        <authorList>
            <person name="Muyzer G."/>
            <person name="Sorokin D.Y."/>
            <person name="Mavromatis K."/>
            <person name="Lapidus A."/>
            <person name="Clum A."/>
            <person name="Ivanova N."/>
            <person name="Pati A."/>
            <person name="d'Haeseleer P."/>
            <person name="Woyke T."/>
            <person name="Kyrpides N.C."/>
        </authorList>
    </citation>
    <scope>NUCLEOTIDE SEQUENCE [LARGE SCALE GENOMIC DNA]</scope>
    <source>
        <strain evidence="1 2">HL-EbGR7</strain>
    </source>
</reference>
<gene>
    <name evidence="1" type="ordered locus">Tgr7_0560</name>
</gene>
<evidence type="ECO:0000313" key="1">
    <source>
        <dbReference type="EMBL" id="ACL71657.1"/>
    </source>
</evidence>
<dbReference type="GO" id="GO:0016879">
    <property type="term" value="F:ligase activity, forming carbon-nitrogen bonds"/>
    <property type="evidence" value="ECO:0007669"/>
    <property type="project" value="UniProtKB-ARBA"/>
</dbReference>
<dbReference type="Proteomes" id="UP000002383">
    <property type="component" value="Chromosome"/>
</dbReference>
<evidence type="ECO:0008006" key="3">
    <source>
        <dbReference type="Google" id="ProtNLM"/>
    </source>
</evidence>
<dbReference type="SUPFAM" id="SSF55931">
    <property type="entry name" value="Glutamine synthetase/guanido kinase"/>
    <property type="match status" value="1"/>
</dbReference>
<name>B8GLQ4_THISH</name>
<dbReference type="KEGG" id="tgr:Tgr7_0560"/>
<proteinExistence type="predicted"/>
<dbReference type="HOGENOM" id="CLU_029030_0_0_6"/>
<evidence type="ECO:0000313" key="2">
    <source>
        <dbReference type="Proteomes" id="UP000002383"/>
    </source>
</evidence>
<protein>
    <recommendedName>
        <fullName evidence="3">Glutamate--cysteine ligase</fullName>
    </recommendedName>
</protein>
<dbReference type="Pfam" id="PF04107">
    <property type="entry name" value="GCS2"/>
    <property type="match status" value="1"/>
</dbReference>
<sequence length="487" mass="54368">MGQEIQNTRFSDQDFALFHQRLAEETRLARDLEAAGRFDDGHPVAGFEIEAWLVDGHDEPAPVNQAFLERFKHPLASPELARFNVELNTSARSLTGSVLSDLHREMGETWAKARLTARACDAELVLTGILPTLRPEHLCLANMSDMNRYRALNDQVVRSRQGRPLKLDIVGREHLHHEHHDVMLEAATTSFQIHLQTPIAVAHKVYNASILASAPMVALSANAPYLFGKDLWDETRIPVFEQAVEVGGFEGASRGPLRRVSFGSGFARESILECFEENLAHFPVLLPIHFDEPPSRFSHLRLHNGTIWRWNRPLIGFDDQGRPHIRIEHRVVPAGPTLADSVASAAFFYGLVEELVTTPGGAEGLMGFSKARDNFYQAARFGLDAHVEWPAGRSRPVRTLILEELLPMAQRGLERLGLDADDSDRYLDIVRARVDSGQNGATWARRFVATHGPDFHALVHAYLALQCTDTPVHLWPVPQTATGETPC</sequence>
<dbReference type="Gene3D" id="3.30.590.20">
    <property type="match status" value="1"/>
</dbReference>
<organism evidence="1 2">
    <name type="scientific">Thioalkalivibrio sulfidiphilus (strain HL-EbGR7)</name>
    <dbReference type="NCBI Taxonomy" id="396588"/>
    <lineage>
        <taxon>Bacteria</taxon>
        <taxon>Pseudomonadati</taxon>
        <taxon>Pseudomonadota</taxon>
        <taxon>Gammaproteobacteria</taxon>
        <taxon>Chromatiales</taxon>
        <taxon>Ectothiorhodospiraceae</taxon>
        <taxon>Thioalkalivibrio</taxon>
    </lineage>
</organism>
<accession>B8GLQ4</accession>
<dbReference type="PIRSF" id="PIRSF012666">
    <property type="entry name" value="UCP012666"/>
    <property type="match status" value="1"/>
</dbReference>
<dbReference type="InterPro" id="IPR006336">
    <property type="entry name" value="GCS2"/>
</dbReference>
<dbReference type="STRING" id="396588.Tgr7_0560"/>
<dbReference type="EMBL" id="CP001339">
    <property type="protein sequence ID" value="ACL71657.1"/>
    <property type="molecule type" value="Genomic_DNA"/>
</dbReference>
<dbReference type="InterPro" id="IPR014746">
    <property type="entry name" value="Gln_synth/guanido_kin_cat_dom"/>
</dbReference>
<keyword evidence="2" id="KW-1185">Reference proteome</keyword>
<dbReference type="OrthoDB" id="240589at2"/>
<dbReference type="InterPro" id="IPR050141">
    <property type="entry name" value="GCL_type2/YbdK_subfam"/>
</dbReference>
<dbReference type="eggNOG" id="COG2170">
    <property type="taxonomic scope" value="Bacteria"/>
</dbReference>
<dbReference type="RefSeq" id="WP_012637145.1">
    <property type="nucleotide sequence ID" value="NC_011901.1"/>
</dbReference>
<dbReference type="PANTHER" id="PTHR36510">
    <property type="entry name" value="GLUTAMATE--CYSTEINE LIGASE 2-RELATED"/>
    <property type="match status" value="1"/>
</dbReference>